<feature type="region of interest" description="Disordered" evidence="2">
    <location>
        <begin position="1827"/>
        <end position="1891"/>
    </location>
</feature>
<comment type="caution">
    <text evidence="3">The sequence shown here is derived from an EMBL/GenBank/DDBJ whole genome shotgun (WGS) entry which is preliminary data.</text>
</comment>
<feature type="coiled-coil region" evidence="1">
    <location>
        <begin position="254"/>
        <end position="316"/>
    </location>
</feature>
<accession>A0ABQ5RR76</accession>
<dbReference type="SUPFAM" id="SSF57997">
    <property type="entry name" value="Tropomyosin"/>
    <property type="match status" value="1"/>
</dbReference>
<feature type="region of interest" description="Disordered" evidence="2">
    <location>
        <begin position="1935"/>
        <end position="2019"/>
    </location>
</feature>
<feature type="coiled-coil region" evidence="1">
    <location>
        <begin position="352"/>
        <end position="379"/>
    </location>
</feature>
<evidence type="ECO:0008006" key="5">
    <source>
        <dbReference type="Google" id="ProtNLM"/>
    </source>
</evidence>
<gene>
    <name evidence="3" type="ORF">VaNZ11_001968</name>
</gene>
<feature type="compositionally biased region" description="Polar residues" evidence="2">
    <location>
        <begin position="450"/>
        <end position="460"/>
    </location>
</feature>
<feature type="compositionally biased region" description="Gly residues" evidence="2">
    <location>
        <begin position="535"/>
        <end position="544"/>
    </location>
</feature>
<protein>
    <recommendedName>
        <fullName evidence="5">Flagellar associated protein</fullName>
    </recommendedName>
</protein>
<dbReference type="SUPFAM" id="SSF90257">
    <property type="entry name" value="Myosin rod fragments"/>
    <property type="match status" value="1"/>
</dbReference>
<evidence type="ECO:0000256" key="1">
    <source>
        <dbReference type="SAM" id="Coils"/>
    </source>
</evidence>
<dbReference type="PANTHER" id="PTHR43939:SF44">
    <property type="entry name" value="MEDIATOR COMPLEX SUBUNIT 15 KIX DOMAIN-CONTAINING PROTEIN"/>
    <property type="match status" value="1"/>
</dbReference>
<feature type="region of interest" description="Disordered" evidence="2">
    <location>
        <begin position="509"/>
        <end position="548"/>
    </location>
</feature>
<feature type="coiled-coil region" evidence="1">
    <location>
        <begin position="1156"/>
        <end position="1321"/>
    </location>
</feature>
<evidence type="ECO:0000256" key="2">
    <source>
        <dbReference type="SAM" id="MobiDB-lite"/>
    </source>
</evidence>
<dbReference type="PANTHER" id="PTHR43939">
    <property type="entry name" value="COILED-COIL DOMAIN-CONTAINING PROTEIN 158"/>
    <property type="match status" value="1"/>
</dbReference>
<feature type="compositionally biased region" description="Polar residues" evidence="2">
    <location>
        <begin position="1953"/>
        <end position="1965"/>
    </location>
</feature>
<feature type="region of interest" description="Disordered" evidence="2">
    <location>
        <begin position="1383"/>
        <end position="1402"/>
    </location>
</feature>
<dbReference type="EMBL" id="BSDZ01000004">
    <property type="protein sequence ID" value="GLI59921.1"/>
    <property type="molecule type" value="Genomic_DNA"/>
</dbReference>
<feature type="coiled-coil region" evidence="1">
    <location>
        <begin position="821"/>
        <end position="918"/>
    </location>
</feature>
<organism evidence="3 4">
    <name type="scientific">Volvox africanus</name>
    <dbReference type="NCBI Taxonomy" id="51714"/>
    <lineage>
        <taxon>Eukaryota</taxon>
        <taxon>Viridiplantae</taxon>
        <taxon>Chlorophyta</taxon>
        <taxon>core chlorophytes</taxon>
        <taxon>Chlorophyceae</taxon>
        <taxon>CS clade</taxon>
        <taxon>Chlamydomonadales</taxon>
        <taxon>Volvocaceae</taxon>
        <taxon>Volvox</taxon>
    </lineage>
</organism>
<feature type="compositionally biased region" description="Low complexity" evidence="2">
    <location>
        <begin position="509"/>
        <end position="519"/>
    </location>
</feature>
<proteinExistence type="predicted"/>
<dbReference type="Gene3D" id="1.10.287.1490">
    <property type="match status" value="1"/>
</dbReference>
<evidence type="ECO:0000313" key="3">
    <source>
        <dbReference type="EMBL" id="GLI59921.1"/>
    </source>
</evidence>
<keyword evidence="4" id="KW-1185">Reference proteome</keyword>
<keyword evidence="1" id="KW-0175">Coiled coil</keyword>
<feature type="compositionally biased region" description="Low complexity" evidence="2">
    <location>
        <begin position="1868"/>
        <end position="1879"/>
    </location>
</feature>
<feature type="coiled-coil region" evidence="1">
    <location>
        <begin position="944"/>
        <end position="978"/>
    </location>
</feature>
<feature type="region of interest" description="Disordered" evidence="2">
    <location>
        <begin position="1"/>
        <end position="38"/>
    </location>
</feature>
<reference evidence="3 4" key="1">
    <citation type="journal article" date="2023" name="IScience">
        <title>Expanded male sex-determining region conserved during the evolution of homothallism in the green alga Volvox.</title>
        <authorList>
            <person name="Yamamoto K."/>
            <person name="Matsuzaki R."/>
            <person name="Mahakham W."/>
            <person name="Heman W."/>
            <person name="Sekimoto H."/>
            <person name="Kawachi M."/>
            <person name="Minakuchi Y."/>
            <person name="Toyoda A."/>
            <person name="Nozaki H."/>
        </authorList>
    </citation>
    <scope>NUCLEOTIDE SEQUENCE [LARGE SCALE GENOMIC DNA]</scope>
    <source>
        <strain evidence="3 4">NIES-4468</strain>
    </source>
</reference>
<feature type="region of interest" description="Disordered" evidence="2">
    <location>
        <begin position="432"/>
        <end position="470"/>
    </location>
</feature>
<evidence type="ECO:0000313" key="4">
    <source>
        <dbReference type="Proteomes" id="UP001165090"/>
    </source>
</evidence>
<feature type="coiled-coil region" evidence="1">
    <location>
        <begin position="1053"/>
        <end position="1121"/>
    </location>
</feature>
<name>A0ABQ5RR76_9CHLO</name>
<feature type="compositionally biased region" description="Low complexity" evidence="2">
    <location>
        <begin position="1937"/>
        <end position="1952"/>
    </location>
</feature>
<dbReference type="Proteomes" id="UP001165090">
    <property type="component" value="Unassembled WGS sequence"/>
</dbReference>
<feature type="compositionally biased region" description="Polar residues" evidence="2">
    <location>
        <begin position="1972"/>
        <end position="1982"/>
    </location>
</feature>
<sequence>MSQQQVMTNLGPRRKGSARLEPLPFGNGRTSPSDLPSDPAMALPDGRALTAHLPPLNRPRDATVETFDSVLVDDVSPGVSPARRARKAALMTRSMVEGDHRTVLQASLALDQKEREMALIRENKREYGRILLELWVNQVLDATGSSGGPAGLGGTPGLGDPLKMDASALKGLASYGLTRVELLGAGLPNEAIDRLYRCMYVYTVGFFDVMQDILSHNEFRTEILSNVWKGFLTISESALQVAFRSDYLKLYQSQQVAMAELLFAKEQLAEAKQDSVNTEQAVAWLTNAHAEERAARQVLKGQVAELQASLERERQAHQAAVTKYVAEVEERVRLQAQLVSATSKLSDAAVAQADLIMQRDQLTAELTAAEERAKRILHHVRGVYDALALEKALRPNPQLVASLGSILHSSASMAAGLAPVISGVTAAPPLPAAAATSSGDGGAPAPPSTEASSISVSSNPGHRGSKVASGVPSGASVLLSTVASAASLAVPSATSLQAAATVAAARKSAAGSSGTSAENGDGGGSGDGAAAAAGKDGGGGGGSNDGDAITGGMMTVPAVLPPLDAPARAEATVLYADLLADLTKQLYGMWRDQTEATSTTARALYDVRDTLRTTKVREHELQVELEKTRTMASNLQKDLEDSDTSLKATQGSLRGTEEALALLKRSKETVDRQAEELSRLLDITRTDLASVQVERNTLLEKSLTLQHDVEVRDTRLQRLERRLTVANNSLAEVSRAMVIYAKAAAAQDAARGYCKRQFLEASKRAGDLQWSLFRMERQVRTLEGKIEHKANEMATMAAASDSAKHAAEQVQNSLTAALLDIENKKAMIGSLERALASAKEECDNVKQDMENTLRRAEDAEIQLDEAKEEVQRQADGMQSLEVRIAAAGEERQKLLKQVERLVNEKTELERTFKQQRDSLQAEISRRGTEIAGLRSTGDGLNLQIESLTWEVSNTKELLERKREKKKRWKALQAQHQQQCEFLRSSLAERERMVAELSARLEPLEVDVAVLMADRGRRDSDLGDDGEDVAESDQGLEIDIVEEQQAWEEITITSLELSSRLEQQQRAVEAARREYETARASFYESPTEEGRKTVLLGIEAVLAKLRVERAETEADLTRLRDRQLAIQARVQAYENASFKRRLRALERRTGKTETALKNELIARLDETKQRTLQLQNLLDQQAATATAAQSRAARLEMDYIKTEAEMRDLGDKLKKTIEYKVELERQVAQYKNMVGFLQAEVSSLSRERDALKTNLQEVDSKVERLSADVVEAQAAVGITSKRLEAKYEAEKRESLAQALERQKQLESRLVVCEARIKELETVCSFSSEALRRFLAAYLQKLEVSLPPSFLWHLNRPFHLQQALHACAGKTGAQVIASAAAELNGSSDSGDHGGAGSGPPPPPPSLGAALGKVPYITNFDYERDTVLGFMSSCWSYDVTLVTISQIYMDKLQADLRAEEGLLGGVAGPRHSLETVMYDFFIVRYGCRQASELHLAAFLAAVRRYRVQHTKIRTFARLIGLPEPPPITHIQLEEEDPLTRGPLPASAAEFYLSLLNRVHARAGPLIAEAAEGFSLVKSKVLSRLAREFLRGSYSTTRDDVAATSDYIRHMALNDDEKAIDLELALEAMLRSFVLQYKDDFEALSANFRSSFESGGSSSQRRLVTPDDLTVFLRQLNSEKASAMPPTRVVALYVEACRAAGPYSENLGKEICRAILNSGFVGISTHVTRHEPMRSIPPYDEFELLEESWRLMRVAVEHQVAVIKSHSEIKCDILAYIDLARRVDELIGGRETPLPAWTTYRRLMTTYWGLRETVDAILPFDAPINTSRHLVRHKASAGSEDGEAEEGMHGGDGEEGGAGRPGDDQSGDEGSDSGSGSNSRDISPLAMRGRRSHRSVSYKSMGAALSRSNSVSEIPIGDSLQGAAAAALTGEVRRTGKLLLPRAGGPPATPEGPTNTSPKRMSSNLNNATVGAAQASAPNASLSTRSARFADDSGPGSGGQGGEQKEVNVVKLQFHSGGKKASS</sequence>